<evidence type="ECO:0000313" key="2">
    <source>
        <dbReference type="EMBL" id="OGC27513.1"/>
    </source>
</evidence>
<organism evidence="2 3">
    <name type="scientific">candidate division WOR-1 bacterium RIFOXYC12_FULL_54_18</name>
    <dbReference type="NCBI Taxonomy" id="1802584"/>
    <lineage>
        <taxon>Bacteria</taxon>
        <taxon>Bacillati</taxon>
        <taxon>Saganbacteria</taxon>
    </lineage>
</organism>
<name>A0A1F4T617_UNCSA</name>
<evidence type="ECO:0000313" key="3">
    <source>
        <dbReference type="Proteomes" id="UP000178602"/>
    </source>
</evidence>
<feature type="region of interest" description="Disordered" evidence="1">
    <location>
        <begin position="1"/>
        <end position="28"/>
    </location>
</feature>
<gene>
    <name evidence="2" type="ORF">A3K49_00595</name>
</gene>
<dbReference type="Proteomes" id="UP000178602">
    <property type="component" value="Unassembled WGS sequence"/>
</dbReference>
<protein>
    <submittedName>
        <fullName evidence="2">Uncharacterized protein</fullName>
    </submittedName>
</protein>
<feature type="compositionally biased region" description="Polar residues" evidence="1">
    <location>
        <begin position="1"/>
        <end position="10"/>
    </location>
</feature>
<comment type="caution">
    <text evidence="2">The sequence shown here is derived from an EMBL/GenBank/DDBJ whole genome shotgun (WGS) entry which is preliminary data.</text>
</comment>
<dbReference type="AlphaFoldDB" id="A0A1F4T617"/>
<sequence>MRSSPINHSHSIAAHQAEQTGGVVSPHPLTTRLMQNRLAKQFFDKAPESVQDIINQFNKMMNNTDLMKVLAPNIEEIEKLGPAQIIAQARITINNYLDTETAFTRPEELPNDNLLVNNFFAITPNGKVDLSQFLSQNLVALQMIGDPAKYARYSGAILSRFEKIYYVLRAGEILANGNIIPIASATPLPVQTADRLDRDLTYVITENINVSKIEDDTWRETITSIIITPHPLPVKALLEEAIRQFAALTPEARTAEARKYDHSIHQPGQADLPHPYDARELETRGFNWALGILTAFRSDRTSLPPADLTEAFRTALVWLSVKYDPALFLPKKKNYLPKGAE</sequence>
<accession>A0A1F4T617</accession>
<proteinExistence type="predicted"/>
<reference evidence="2 3" key="1">
    <citation type="journal article" date="2016" name="Nat. Commun.">
        <title>Thousands of microbial genomes shed light on interconnected biogeochemical processes in an aquifer system.</title>
        <authorList>
            <person name="Anantharaman K."/>
            <person name="Brown C.T."/>
            <person name="Hug L.A."/>
            <person name="Sharon I."/>
            <person name="Castelle C.J."/>
            <person name="Probst A.J."/>
            <person name="Thomas B.C."/>
            <person name="Singh A."/>
            <person name="Wilkins M.J."/>
            <person name="Karaoz U."/>
            <person name="Brodie E.L."/>
            <person name="Williams K.H."/>
            <person name="Hubbard S.S."/>
            <person name="Banfield J.F."/>
        </authorList>
    </citation>
    <scope>NUCLEOTIDE SEQUENCE [LARGE SCALE GENOMIC DNA]</scope>
</reference>
<evidence type="ECO:0000256" key="1">
    <source>
        <dbReference type="SAM" id="MobiDB-lite"/>
    </source>
</evidence>
<dbReference type="EMBL" id="MEUG01000001">
    <property type="protein sequence ID" value="OGC27513.1"/>
    <property type="molecule type" value="Genomic_DNA"/>
</dbReference>